<feature type="domain" description="PAC" evidence="2">
    <location>
        <begin position="153"/>
        <end position="205"/>
    </location>
</feature>
<protein>
    <submittedName>
        <fullName evidence="3">Putative PAS/PAC sensor protein</fullName>
    </submittedName>
</protein>
<dbReference type="Gene3D" id="3.30.450.20">
    <property type="entry name" value="PAS domain"/>
    <property type="match status" value="1"/>
</dbReference>
<organism evidence="3 4">
    <name type="scientific">Streptomyces griseus</name>
    <dbReference type="NCBI Taxonomy" id="1911"/>
    <lineage>
        <taxon>Bacteria</taxon>
        <taxon>Bacillati</taxon>
        <taxon>Actinomycetota</taxon>
        <taxon>Actinomycetes</taxon>
        <taxon>Kitasatosporales</taxon>
        <taxon>Streptomycetaceae</taxon>
        <taxon>Streptomyces</taxon>
    </lineage>
</organism>
<feature type="region of interest" description="Disordered" evidence="1">
    <location>
        <begin position="1"/>
        <end position="22"/>
    </location>
</feature>
<feature type="region of interest" description="Disordered" evidence="1">
    <location>
        <begin position="70"/>
        <end position="93"/>
    </location>
</feature>
<dbReference type="InterPro" id="IPR035965">
    <property type="entry name" value="PAS-like_dom_sf"/>
</dbReference>
<sequence>MSSRSPVHPAPEPSARGSVRALIDGTRRLRGALDAVRQDEEGGEPDPPRRRALHDLALRQLDAVGGHLGRLSEGWSGASRPAVRGGPGTAEGSAEWDLLTDEVCWSPELYRLLGRDPGSRALSLDELPSLLLPEDQPLLTAMVTDCLIDGRPLDGAFRVVGGDGAVRILHMSGAPVLDEQGSTACLRAALRDVTGARTPAGRTLAAPPPSAGPGPAARTTTAVRQLPPCPGAEPDGLWCDVLTLPDGRTLLAAGDRPPALSRDLLAGTLRGLVAAGEAPEDALELAAGLLGGTGTDPVGPALCCVHDPVTGTLFWGRTGGHPAPLLRRDGDPLPLDLGGPEERLLPGDLLLLHTLSTAGPAAPDPGRTTSTGVLLALSPSLGPDLDAGACADRAAEALAESAEDGQRGAAQVVALRAGTGSGPAGHG</sequence>
<reference evidence="3 4" key="1">
    <citation type="submission" date="2018-06" db="EMBL/GenBank/DDBJ databases">
        <authorList>
            <consortium name="Pathogen Informatics"/>
            <person name="Doyle S."/>
        </authorList>
    </citation>
    <scope>NUCLEOTIDE SEQUENCE [LARGE SCALE GENOMIC DNA]</scope>
    <source>
        <strain evidence="3 4">NCTC7807</strain>
    </source>
</reference>
<dbReference type="Proteomes" id="UP000254150">
    <property type="component" value="Unassembled WGS sequence"/>
</dbReference>
<dbReference type="Gene3D" id="3.60.40.10">
    <property type="entry name" value="PPM-type phosphatase domain"/>
    <property type="match status" value="1"/>
</dbReference>
<name>A0A380P7W1_STRGR</name>
<evidence type="ECO:0000313" key="4">
    <source>
        <dbReference type="Proteomes" id="UP000254150"/>
    </source>
</evidence>
<dbReference type="InterPro" id="IPR013655">
    <property type="entry name" value="PAS_fold_3"/>
</dbReference>
<gene>
    <name evidence="3" type="ORF">NCTC7807_04683</name>
</gene>
<feature type="region of interest" description="Disordered" evidence="1">
    <location>
        <begin position="199"/>
        <end position="221"/>
    </location>
</feature>
<evidence type="ECO:0000313" key="3">
    <source>
        <dbReference type="EMBL" id="SUP60612.1"/>
    </source>
</evidence>
<dbReference type="PROSITE" id="PS50113">
    <property type="entry name" value="PAC"/>
    <property type="match status" value="1"/>
</dbReference>
<accession>A0A380P7W1</accession>
<dbReference type="AlphaFoldDB" id="A0A380P7W1"/>
<evidence type="ECO:0000259" key="2">
    <source>
        <dbReference type="PROSITE" id="PS50113"/>
    </source>
</evidence>
<proteinExistence type="predicted"/>
<dbReference type="RefSeq" id="WP_115069409.1">
    <property type="nucleotide sequence ID" value="NZ_UHID01000007.1"/>
</dbReference>
<dbReference type="EMBL" id="UHID01000007">
    <property type="protein sequence ID" value="SUP60612.1"/>
    <property type="molecule type" value="Genomic_DNA"/>
</dbReference>
<dbReference type="InterPro" id="IPR000700">
    <property type="entry name" value="PAS-assoc_C"/>
</dbReference>
<dbReference type="InterPro" id="IPR036457">
    <property type="entry name" value="PPM-type-like_dom_sf"/>
</dbReference>
<dbReference type="Pfam" id="PF08447">
    <property type="entry name" value="PAS_3"/>
    <property type="match status" value="1"/>
</dbReference>
<dbReference type="SUPFAM" id="SSF55785">
    <property type="entry name" value="PYP-like sensor domain (PAS domain)"/>
    <property type="match status" value="1"/>
</dbReference>
<evidence type="ECO:0000256" key="1">
    <source>
        <dbReference type="SAM" id="MobiDB-lite"/>
    </source>
</evidence>